<comment type="caution">
    <text evidence="1">The sequence shown here is derived from an EMBL/GenBank/DDBJ whole genome shotgun (WGS) entry which is preliminary data.</text>
</comment>
<reference evidence="1" key="1">
    <citation type="journal article" date="2014" name="Front. Microbiol.">
        <title>High frequency of phylogenetically diverse reductive dehalogenase-homologous genes in deep subseafloor sedimentary metagenomes.</title>
        <authorList>
            <person name="Kawai M."/>
            <person name="Futagami T."/>
            <person name="Toyoda A."/>
            <person name="Takaki Y."/>
            <person name="Nishi S."/>
            <person name="Hori S."/>
            <person name="Arai W."/>
            <person name="Tsubouchi T."/>
            <person name="Morono Y."/>
            <person name="Uchiyama I."/>
            <person name="Ito T."/>
            <person name="Fujiyama A."/>
            <person name="Inagaki F."/>
            <person name="Takami H."/>
        </authorList>
    </citation>
    <scope>NUCLEOTIDE SEQUENCE</scope>
    <source>
        <strain evidence="1">Expedition CK06-06</strain>
    </source>
</reference>
<dbReference type="AlphaFoldDB" id="X1TQV1"/>
<dbReference type="EMBL" id="BARW01009595">
    <property type="protein sequence ID" value="GAI82414.1"/>
    <property type="molecule type" value="Genomic_DNA"/>
</dbReference>
<name>X1TQV1_9ZZZZ</name>
<gene>
    <name evidence="1" type="ORF">S12H4_19239</name>
</gene>
<proteinExistence type="predicted"/>
<evidence type="ECO:0000313" key="1">
    <source>
        <dbReference type="EMBL" id="GAI82414.1"/>
    </source>
</evidence>
<accession>X1TQV1</accession>
<organism evidence="1">
    <name type="scientific">marine sediment metagenome</name>
    <dbReference type="NCBI Taxonomy" id="412755"/>
    <lineage>
        <taxon>unclassified sequences</taxon>
        <taxon>metagenomes</taxon>
        <taxon>ecological metagenomes</taxon>
    </lineage>
</organism>
<protein>
    <submittedName>
        <fullName evidence="1">Uncharacterized protein</fullName>
    </submittedName>
</protein>
<sequence>MRDCIANTTPMEIETRGETEMMEKCKKRGHHAFNLDNSNVIANDYYEETIKIVCAMAKAVVSAMP</sequence>